<gene>
    <name evidence="1" type="ORF">HHI36_000828</name>
</gene>
<reference evidence="1 2" key="1">
    <citation type="journal article" date="2021" name="BMC Biol.">
        <title>Horizontally acquired antibacterial genes associated with adaptive radiation of ladybird beetles.</title>
        <authorList>
            <person name="Li H.S."/>
            <person name="Tang X.F."/>
            <person name="Huang Y.H."/>
            <person name="Xu Z.Y."/>
            <person name="Chen M.L."/>
            <person name="Du X.Y."/>
            <person name="Qiu B.Y."/>
            <person name="Chen P.T."/>
            <person name="Zhang W."/>
            <person name="Slipinski A."/>
            <person name="Escalona H.E."/>
            <person name="Waterhouse R.M."/>
            <person name="Zwick A."/>
            <person name="Pang H."/>
        </authorList>
    </citation>
    <scope>NUCLEOTIDE SEQUENCE [LARGE SCALE GENOMIC DNA]</scope>
    <source>
        <strain evidence="1">SYSU2018</strain>
    </source>
</reference>
<organism evidence="1 2">
    <name type="scientific">Cryptolaemus montrouzieri</name>
    <dbReference type="NCBI Taxonomy" id="559131"/>
    <lineage>
        <taxon>Eukaryota</taxon>
        <taxon>Metazoa</taxon>
        <taxon>Ecdysozoa</taxon>
        <taxon>Arthropoda</taxon>
        <taxon>Hexapoda</taxon>
        <taxon>Insecta</taxon>
        <taxon>Pterygota</taxon>
        <taxon>Neoptera</taxon>
        <taxon>Endopterygota</taxon>
        <taxon>Coleoptera</taxon>
        <taxon>Polyphaga</taxon>
        <taxon>Cucujiformia</taxon>
        <taxon>Coccinelloidea</taxon>
        <taxon>Coccinellidae</taxon>
        <taxon>Scymninae</taxon>
        <taxon>Scymnini</taxon>
        <taxon>Cryptolaemus</taxon>
    </lineage>
</organism>
<comment type="caution">
    <text evidence="1">The sequence shown here is derived from an EMBL/GenBank/DDBJ whole genome shotgun (WGS) entry which is preliminary data.</text>
</comment>
<protein>
    <submittedName>
        <fullName evidence="1">Uncharacterized protein</fullName>
    </submittedName>
</protein>
<evidence type="ECO:0000313" key="2">
    <source>
        <dbReference type="Proteomes" id="UP001516400"/>
    </source>
</evidence>
<feature type="non-terminal residue" evidence="1">
    <location>
        <position position="1"/>
    </location>
</feature>
<name>A0ABD2P5W5_9CUCU</name>
<sequence length="112" mass="12708">ISIALQAVNEDINRIYIWSVDHGLTYNALKSCFMLVGTTSARSIAMFNNFVTLHINNVALLESDNAKNLGVIFDGQLSLALMVFKTYKNKKPKYLYDLWIPTSTIHGRQLRN</sequence>
<evidence type="ECO:0000313" key="1">
    <source>
        <dbReference type="EMBL" id="KAL3286319.1"/>
    </source>
</evidence>
<dbReference type="Proteomes" id="UP001516400">
    <property type="component" value="Unassembled WGS sequence"/>
</dbReference>
<dbReference type="AlphaFoldDB" id="A0ABD2P5W5"/>
<keyword evidence="2" id="KW-1185">Reference proteome</keyword>
<accession>A0ABD2P5W5</accession>
<dbReference type="EMBL" id="JABFTP020000185">
    <property type="protein sequence ID" value="KAL3286319.1"/>
    <property type="molecule type" value="Genomic_DNA"/>
</dbReference>
<feature type="non-terminal residue" evidence="1">
    <location>
        <position position="112"/>
    </location>
</feature>
<proteinExistence type="predicted"/>